<protein>
    <submittedName>
        <fullName evidence="1">Uncharacterized protein</fullName>
    </submittedName>
</protein>
<keyword evidence="2" id="KW-1185">Reference proteome</keyword>
<sequence length="155" mass="17440">MYTCVLEIGELIWWCVRAAASSSGCSNSHLQCNFFQRGGDWGTVECDRVCADGPPQRHRPDPALQCTTRSSCIDAPGVHVALLPCYPYRPRLCRRSSLMFSGFNKKKSLLPLHPEFKGFLRRFLHHLANDAIVGCHSHARRSCTTIHILLPVLLH</sequence>
<dbReference type="Gramene" id="TuG1812G0100002136.01.T02">
    <property type="protein sequence ID" value="TuG1812G0100002136.01.T02"/>
    <property type="gene ID" value="TuG1812G0100002136.01"/>
</dbReference>
<name>A0A8R7P6C6_TRIUA</name>
<organism evidence="1 2">
    <name type="scientific">Triticum urartu</name>
    <name type="common">Red wild einkorn</name>
    <name type="synonym">Crithodium urartu</name>
    <dbReference type="NCBI Taxonomy" id="4572"/>
    <lineage>
        <taxon>Eukaryota</taxon>
        <taxon>Viridiplantae</taxon>
        <taxon>Streptophyta</taxon>
        <taxon>Embryophyta</taxon>
        <taxon>Tracheophyta</taxon>
        <taxon>Spermatophyta</taxon>
        <taxon>Magnoliopsida</taxon>
        <taxon>Liliopsida</taxon>
        <taxon>Poales</taxon>
        <taxon>Poaceae</taxon>
        <taxon>BOP clade</taxon>
        <taxon>Pooideae</taxon>
        <taxon>Triticodae</taxon>
        <taxon>Triticeae</taxon>
        <taxon>Triticinae</taxon>
        <taxon>Triticum</taxon>
    </lineage>
</organism>
<evidence type="ECO:0000313" key="1">
    <source>
        <dbReference type="EnsemblPlants" id="TuG1812G0100002136.01.T02"/>
    </source>
</evidence>
<evidence type="ECO:0000313" key="2">
    <source>
        <dbReference type="Proteomes" id="UP000015106"/>
    </source>
</evidence>
<proteinExistence type="predicted"/>
<reference evidence="2" key="1">
    <citation type="journal article" date="2013" name="Nature">
        <title>Draft genome of the wheat A-genome progenitor Triticum urartu.</title>
        <authorList>
            <person name="Ling H.Q."/>
            <person name="Zhao S."/>
            <person name="Liu D."/>
            <person name="Wang J."/>
            <person name="Sun H."/>
            <person name="Zhang C."/>
            <person name="Fan H."/>
            <person name="Li D."/>
            <person name="Dong L."/>
            <person name="Tao Y."/>
            <person name="Gao C."/>
            <person name="Wu H."/>
            <person name="Li Y."/>
            <person name="Cui Y."/>
            <person name="Guo X."/>
            <person name="Zheng S."/>
            <person name="Wang B."/>
            <person name="Yu K."/>
            <person name="Liang Q."/>
            <person name="Yang W."/>
            <person name="Lou X."/>
            <person name="Chen J."/>
            <person name="Feng M."/>
            <person name="Jian J."/>
            <person name="Zhang X."/>
            <person name="Luo G."/>
            <person name="Jiang Y."/>
            <person name="Liu J."/>
            <person name="Wang Z."/>
            <person name="Sha Y."/>
            <person name="Zhang B."/>
            <person name="Wu H."/>
            <person name="Tang D."/>
            <person name="Shen Q."/>
            <person name="Xue P."/>
            <person name="Zou S."/>
            <person name="Wang X."/>
            <person name="Liu X."/>
            <person name="Wang F."/>
            <person name="Yang Y."/>
            <person name="An X."/>
            <person name="Dong Z."/>
            <person name="Zhang K."/>
            <person name="Zhang X."/>
            <person name="Luo M.C."/>
            <person name="Dvorak J."/>
            <person name="Tong Y."/>
            <person name="Wang J."/>
            <person name="Yang H."/>
            <person name="Li Z."/>
            <person name="Wang D."/>
            <person name="Zhang A."/>
            <person name="Wang J."/>
        </authorList>
    </citation>
    <scope>NUCLEOTIDE SEQUENCE</scope>
    <source>
        <strain evidence="2">cv. G1812</strain>
    </source>
</reference>
<accession>A0A8R7P6C6</accession>
<reference evidence="1" key="2">
    <citation type="submission" date="2018-03" db="EMBL/GenBank/DDBJ databases">
        <title>The Triticum urartu genome reveals the dynamic nature of wheat genome evolution.</title>
        <authorList>
            <person name="Ling H."/>
            <person name="Ma B."/>
            <person name="Shi X."/>
            <person name="Liu H."/>
            <person name="Dong L."/>
            <person name="Sun H."/>
            <person name="Cao Y."/>
            <person name="Gao Q."/>
            <person name="Zheng S."/>
            <person name="Li Y."/>
            <person name="Yu Y."/>
            <person name="Du H."/>
            <person name="Qi M."/>
            <person name="Li Y."/>
            <person name="Yu H."/>
            <person name="Cui Y."/>
            <person name="Wang N."/>
            <person name="Chen C."/>
            <person name="Wu H."/>
            <person name="Zhao Y."/>
            <person name="Zhang J."/>
            <person name="Li Y."/>
            <person name="Zhou W."/>
            <person name="Zhang B."/>
            <person name="Hu W."/>
            <person name="Eijk M."/>
            <person name="Tang J."/>
            <person name="Witsenboer H."/>
            <person name="Zhao S."/>
            <person name="Li Z."/>
            <person name="Zhang A."/>
            <person name="Wang D."/>
            <person name="Liang C."/>
        </authorList>
    </citation>
    <scope>NUCLEOTIDE SEQUENCE [LARGE SCALE GENOMIC DNA]</scope>
    <source>
        <strain evidence="1">cv. G1812</strain>
    </source>
</reference>
<dbReference type="EnsemblPlants" id="TuG1812G0100002136.01.T02">
    <property type="protein sequence ID" value="TuG1812G0100002136.01.T02"/>
    <property type="gene ID" value="TuG1812G0100002136.01"/>
</dbReference>
<dbReference type="AlphaFoldDB" id="A0A8R7P6C6"/>
<dbReference type="Proteomes" id="UP000015106">
    <property type="component" value="Chromosome 1"/>
</dbReference>
<reference evidence="1" key="3">
    <citation type="submission" date="2022-06" db="UniProtKB">
        <authorList>
            <consortium name="EnsemblPlants"/>
        </authorList>
    </citation>
    <scope>IDENTIFICATION</scope>
</reference>